<dbReference type="Proteomes" id="UP000050502">
    <property type="component" value="Unassembled WGS sequence"/>
</dbReference>
<reference evidence="4" key="3">
    <citation type="submission" date="2015-08" db="EMBL/GenBank/DDBJ databases">
        <title>Draft Genome Sequence of a Heterotrophic Facultative Anaerobic Bacterium Ardenticatena maritima Strain 110S.</title>
        <authorList>
            <person name="Kawaichi S."/>
            <person name="Yoshida T."/>
            <person name="Sako Y."/>
            <person name="Nakamura R."/>
        </authorList>
    </citation>
    <scope>NUCLEOTIDE SEQUENCE [LARGE SCALE GENOMIC DNA]</scope>
    <source>
        <strain evidence="4">110S</strain>
    </source>
</reference>
<comment type="caution">
    <text evidence="2">The sequence shown here is derived from an EMBL/GenBank/DDBJ whole genome shotgun (WGS) entry which is preliminary data.</text>
</comment>
<accession>A0A0N0RFB7</accession>
<feature type="transmembrane region" description="Helical" evidence="1">
    <location>
        <begin position="60"/>
        <end position="81"/>
    </location>
</feature>
<dbReference type="Proteomes" id="UP000037784">
    <property type="component" value="Unassembled WGS sequence"/>
</dbReference>
<keyword evidence="1" id="KW-1133">Transmembrane helix</keyword>
<feature type="transmembrane region" description="Helical" evidence="1">
    <location>
        <begin position="180"/>
        <end position="198"/>
    </location>
</feature>
<keyword evidence="1" id="KW-0472">Membrane</keyword>
<feature type="transmembrane region" description="Helical" evidence="1">
    <location>
        <begin position="93"/>
        <end position="115"/>
    </location>
</feature>
<keyword evidence="4" id="KW-1185">Reference proteome</keyword>
<evidence type="ECO:0000313" key="5">
    <source>
        <dbReference type="Proteomes" id="UP000050502"/>
    </source>
</evidence>
<gene>
    <name evidence="2" type="ORF">ARMA_0581</name>
    <name evidence="3" type="ORF">SE16_08705</name>
</gene>
<dbReference type="STRING" id="872965.SE16_08705"/>
<name>A0A0N0RFB7_9CHLR</name>
<dbReference type="EMBL" id="LGKN01000005">
    <property type="protein sequence ID" value="KPL87678.1"/>
    <property type="molecule type" value="Genomic_DNA"/>
</dbReference>
<dbReference type="InParanoid" id="A0A0N0RFB7"/>
<proteinExistence type="predicted"/>
<reference evidence="3 5" key="2">
    <citation type="submission" date="2015-07" db="EMBL/GenBank/DDBJ databases">
        <title>Whole genome sequence of Ardenticatena maritima DSM 23922.</title>
        <authorList>
            <person name="Hemp J."/>
            <person name="Ward L.M."/>
            <person name="Pace L.A."/>
            <person name="Fischer W.W."/>
        </authorList>
    </citation>
    <scope>NUCLEOTIDE SEQUENCE [LARGE SCALE GENOMIC DNA]</scope>
    <source>
        <strain evidence="3 5">110S</strain>
    </source>
</reference>
<feature type="transmembrane region" description="Helical" evidence="1">
    <location>
        <begin position="278"/>
        <end position="299"/>
    </location>
</feature>
<feature type="transmembrane region" description="Helical" evidence="1">
    <location>
        <begin position="135"/>
        <end position="154"/>
    </location>
</feature>
<feature type="transmembrane region" description="Helical" evidence="1">
    <location>
        <begin position="238"/>
        <end position="258"/>
    </location>
</feature>
<evidence type="ECO:0000313" key="2">
    <source>
        <dbReference type="EMBL" id="GAP62158.1"/>
    </source>
</evidence>
<protein>
    <submittedName>
        <fullName evidence="2">Uncharacterized protein</fullName>
    </submittedName>
</protein>
<dbReference type="AlphaFoldDB" id="A0A0N0RFB7"/>
<reference evidence="2 4" key="1">
    <citation type="journal article" date="2015" name="Genome Announc.">
        <title>Draft Genome Sequence of a Heterotrophic Facultative Anaerobic Thermophilic Bacterium, Ardenticatena maritima Strain 110ST.</title>
        <authorList>
            <person name="Kawaichi S."/>
            <person name="Yoshida T."/>
            <person name="Sako Y."/>
            <person name="Nakamura R."/>
        </authorList>
    </citation>
    <scope>NUCLEOTIDE SEQUENCE [LARGE SCALE GENOMIC DNA]</scope>
    <source>
        <strain evidence="2 4">110S</strain>
    </source>
</reference>
<evidence type="ECO:0000313" key="3">
    <source>
        <dbReference type="EMBL" id="KPL87678.1"/>
    </source>
</evidence>
<dbReference type="EMBL" id="BBZA01000033">
    <property type="protein sequence ID" value="GAP62158.1"/>
    <property type="molecule type" value="Genomic_DNA"/>
</dbReference>
<sequence length="310" mass="33661">MTTGTLELDRLFPPALQRLRRLPLTRDQLMLLMIAINEFFLGVDTYVSHAISGTIVPREWIPIVFGFSASALLLLAGLIAIRNRPLATIIANVVLLASMVVGVLGAYFHLVRAALPAGPWWQRLTLDLLIWAPPVMGPLAFTLVGLLGISAVWLEDPPDSGTLVLFGNRRLHLPYSKTRAYFFIVSMGILAALVSSVLDHARTGFENPAIWVGTAIGIFGMVVAAAMGGTETPSRGDLYTYIVAMLLLIIIGPIGTYFHVQANLVGKSTVVIERFIRGAPFLAPLLYSNMGILGLIALLDPRENVPHTTN</sequence>
<keyword evidence="1" id="KW-0812">Transmembrane</keyword>
<feature type="transmembrane region" description="Helical" evidence="1">
    <location>
        <begin position="210"/>
        <end position="226"/>
    </location>
</feature>
<dbReference type="RefSeq" id="WP_054492076.1">
    <property type="nucleotide sequence ID" value="NZ_BBZA01000033.1"/>
</dbReference>
<dbReference type="OrthoDB" id="69557at2"/>
<evidence type="ECO:0000313" key="4">
    <source>
        <dbReference type="Proteomes" id="UP000037784"/>
    </source>
</evidence>
<feature type="transmembrane region" description="Helical" evidence="1">
    <location>
        <begin position="29"/>
        <end position="48"/>
    </location>
</feature>
<organism evidence="2 4">
    <name type="scientific">Ardenticatena maritima</name>
    <dbReference type="NCBI Taxonomy" id="872965"/>
    <lineage>
        <taxon>Bacteria</taxon>
        <taxon>Bacillati</taxon>
        <taxon>Chloroflexota</taxon>
        <taxon>Ardenticatenia</taxon>
        <taxon>Ardenticatenales</taxon>
        <taxon>Ardenticatenaceae</taxon>
        <taxon>Ardenticatena</taxon>
    </lineage>
</organism>
<evidence type="ECO:0000256" key="1">
    <source>
        <dbReference type="SAM" id="Phobius"/>
    </source>
</evidence>